<evidence type="ECO:0000313" key="3">
    <source>
        <dbReference type="Proteomes" id="UP001501578"/>
    </source>
</evidence>
<keyword evidence="3" id="KW-1185">Reference proteome</keyword>
<proteinExistence type="predicted"/>
<gene>
    <name evidence="2" type="ORF">GCM10009560_01650</name>
</gene>
<accession>A0ABN1NM66</accession>
<name>A0ABN1NM66_9ACTN</name>
<reference evidence="2 3" key="1">
    <citation type="journal article" date="2019" name="Int. J. Syst. Evol. Microbiol.">
        <title>The Global Catalogue of Microorganisms (GCM) 10K type strain sequencing project: providing services to taxonomists for standard genome sequencing and annotation.</title>
        <authorList>
            <consortium name="The Broad Institute Genomics Platform"/>
            <consortium name="The Broad Institute Genome Sequencing Center for Infectious Disease"/>
            <person name="Wu L."/>
            <person name="Ma J."/>
        </authorList>
    </citation>
    <scope>NUCLEOTIDE SEQUENCE [LARGE SCALE GENOMIC DNA]</scope>
    <source>
        <strain evidence="2 3">JCM 11136</strain>
    </source>
</reference>
<protein>
    <submittedName>
        <fullName evidence="2">Uncharacterized protein</fullName>
    </submittedName>
</protein>
<evidence type="ECO:0000256" key="1">
    <source>
        <dbReference type="SAM" id="MobiDB-lite"/>
    </source>
</evidence>
<evidence type="ECO:0000313" key="2">
    <source>
        <dbReference type="EMBL" id="GAA0911867.1"/>
    </source>
</evidence>
<feature type="region of interest" description="Disordered" evidence="1">
    <location>
        <begin position="35"/>
        <end position="60"/>
    </location>
</feature>
<comment type="caution">
    <text evidence="2">The sequence shown here is derived from an EMBL/GenBank/DDBJ whole genome shotgun (WGS) entry which is preliminary data.</text>
</comment>
<organism evidence="2 3">
    <name type="scientific">Nonomuraea longicatena</name>
    <dbReference type="NCBI Taxonomy" id="83682"/>
    <lineage>
        <taxon>Bacteria</taxon>
        <taxon>Bacillati</taxon>
        <taxon>Actinomycetota</taxon>
        <taxon>Actinomycetes</taxon>
        <taxon>Streptosporangiales</taxon>
        <taxon>Streptosporangiaceae</taxon>
        <taxon>Nonomuraea</taxon>
    </lineage>
</organism>
<sequence length="60" mass="5682">MGSPLVRVGPDGFSGALAPGLSSIYGTAVLTPPAAPVRGLSGGTHRPASSAVTAPVSGLP</sequence>
<dbReference type="EMBL" id="BAAAHQ010000001">
    <property type="protein sequence ID" value="GAA0911867.1"/>
    <property type="molecule type" value="Genomic_DNA"/>
</dbReference>
<dbReference type="Proteomes" id="UP001501578">
    <property type="component" value="Unassembled WGS sequence"/>
</dbReference>